<gene>
    <name evidence="2" type="ORF">MAUB_14170</name>
</gene>
<dbReference type="EMBL" id="AP022577">
    <property type="protein sequence ID" value="BBX83544.1"/>
    <property type="molecule type" value="Genomic_DNA"/>
</dbReference>
<dbReference type="Proteomes" id="UP000465609">
    <property type="component" value="Chromosome"/>
</dbReference>
<organism evidence="2 3">
    <name type="scientific">Mycolicibacterium aubagnense</name>
    <dbReference type="NCBI Taxonomy" id="319707"/>
    <lineage>
        <taxon>Bacteria</taxon>
        <taxon>Bacillati</taxon>
        <taxon>Actinomycetota</taxon>
        <taxon>Actinomycetes</taxon>
        <taxon>Mycobacteriales</taxon>
        <taxon>Mycobacteriaceae</taxon>
        <taxon>Mycolicibacterium</taxon>
    </lineage>
</organism>
<name>A0ABN5YSV9_9MYCO</name>
<accession>A0ABN5YSV9</accession>
<reference evidence="2 3" key="1">
    <citation type="journal article" date="2019" name="Emerg. Microbes Infect.">
        <title>Comprehensive subspecies identification of 175 nontuberculous mycobacteria species based on 7547 genomic profiles.</title>
        <authorList>
            <person name="Matsumoto Y."/>
            <person name="Kinjo T."/>
            <person name="Motooka D."/>
            <person name="Nabeya D."/>
            <person name="Jung N."/>
            <person name="Uechi K."/>
            <person name="Horii T."/>
            <person name="Iida T."/>
            <person name="Fujita J."/>
            <person name="Nakamura S."/>
        </authorList>
    </citation>
    <scope>NUCLEOTIDE SEQUENCE [LARGE SCALE GENOMIC DNA]</scope>
    <source>
        <strain evidence="2 3">JCM 15296</strain>
    </source>
</reference>
<protein>
    <submittedName>
        <fullName evidence="2">Uncharacterized protein</fullName>
    </submittedName>
</protein>
<proteinExistence type="predicted"/>
<evidence type="ECO:0000313" key="2">
    <source>
        <dbReference type="EMBL" id="BBX83544.1"/>
    </source>
</evidence>
<sequence>MSLLSRIRSKRAEAVNTAPPEQVVSGMHTFSADADRPGVFTADAPPQPVPPGQRRVVRMTLDEVLAERGVSGYVAGFRQRLTDPADRDPRPELARRAGYLGDVVFPELDP</sequence>
<keyword evidence="3" id="KW-1185">Reference proteome</keyword>
<evidence type="ECO:0000256" key="1">
    <source>
        <dbReference type="SAM" id="MobiDB-lite"/>
    </source>
</evidence>
<dbReference type="RefSeq" id="WP_138231485.1">
    <property type="nucleotide sequence ID" value="NZ_AP022577.1"/>
</dbReference>
<evidence type="ECO:0000313" key="3">
    <source>
        <dbReference type="Proteomes" id="UP000465609"/>
    </source>
</evidence>
<feature type="region of interest" description="Disordered" evidence="1">
    <location>
        <begin position="1"/>
        <end position="53"/>
    </location>
</feature>